<keyword evidence="3" id="KW-0378">Hydrolase</keyword>
<evidence type="ECO:0000313" key="7">
    <source>
        <dbReference type="EMBL" id="EAM48860.1"/>
    </source>
</evidence>
<dbReference type="Gene3D" id="2.130.10.130">
    <property type="entry name" value="Integrin alpha, N-terminal"/>
    <property type="match status" value="1"/>
</dbReference>
<dbReference type="AlphaFoldDB" id="Q4BY77"/>
<dbReference type="InterPro" id="IPR003644">
    <property type="entry name" value="Calx_beta"/>
</dbReference>
<protein>
    <submittedName>
        <fullName evidence="7">Integrins alpha chain:Cadherin:Na-Ca exchanger/integrin-beta4</fullName>
    </submittedName>
</protein>
<reference evidence="7" key="1">
    <citation type="submission" date="2004-02" db="EMBL/GenBank/DDBJ databases">
        <authorList>
            <consortium name="DOE Joint Genome Institute"/>
        </authorList>
    </citation>
    <scope>NUCLEOTIDE SEQUENCE [LARGE SCALE GENOMIC DNA]</scope>
    <source>
        <strain evidence="7">WH 8501</strain>
    </source>
</reference>
<feature type="domain" description="Cadherin" evidence="6">
    <location>
        <begin position="122"/>
        <end position="216"/>
    </location>
</feature>
<dbReference type="PROSITE" id="PS50268">
    <property type="entry name" value="CADHERIN_2"/>
    <property type="match status" value="1"/>
</dbReference>
<accession>Q4BY77</accession>
<evidence type="ECO:0000256" key="3">
    <source>
        <dbReference type="ARBA" id="ARBA00022801"/>
    </source>
</evidence>
<sequence>MSGAGDVNGDGFDDLIIGARSADPNGIGQAGESYVVFGKAGVFSPSFDLSSLNGSNGFVLNGIDSVDFSGVSVSGAGDVNGDGFDDLIIGANGADPNGNEQAGESYVVFGGRNFAASVELNHPNSQFTNVTENSPNGTFIALLKTEDVDQGDTHTYTLIDDAGGRFAIDQNNQLVVANGSLLDFETNTSHNIVVRTTDSGNLSFDQTLTINVNNDDGAVSIDDVTLTEGDNGTTNAVFTVTFSEPVNNTITVDYSTADGTATVADNDYVPISPTPLVFNPNQTTQQITVELDFGQKNFVSVYFTLN</sequence>
<evidence type="ECO:0000256" key="4">
    <source>
        <dbReference type="ARBA" id="ARBA00022837"/>
    </source>
</evidence>
<gene>
    <name evidence="7" type="ORF">CwatDRAFT_1770</name>
</gene>
<dbReference type="SUPFAM" id="SSF69318">
    <property type="entry name" value="Integrin alpha N-terminal domain"/>
    <property type="match status" value="1"/>
</dbReference>
<dbReference type="CDD" id="cd11304">
    <property type="entry name" value="Cadherin_repeat"/>
    <property type="match status" value="1"/>
</dbReference>
<keyword evidence="8" id="KW-1185">Reference proteome</keyword>
<evidence type="ECO:0000256" key="5">
    <source>
        <dbReference type="ARBA" id="ARBA00023180"/>
    </source>
</evidence>
<dbReference type="Pfam" id="PF01839">
    <property type="entry name" value="FG-GAP"/>
    <property type="match status" value="2"/>
</dbReference>
<dbReference type="GO" id="GO:0007156">
    <property type="term" value="P:homophilic cell adhesion via plasma membrane adhesion molecules"/>
    <property type="evidence" value="ECO:0007669"/>
    <property type="project" value="InterPro"/>
</dbReference>
<keyword evidence="1" id="KW-0732">Signal</keyword>
<proteinExistence type="predicted"/>
<dbReference type="SMART" id="SM00191">
    <property type="entry name" value="Int_alpha"/>
    <property type="match status" value="2"/>
</dbReference>
<dbReference type="SUPFAM" id="SSF141072">
    <property type="entry name" value="CalX-like"/>
    <property type="match status" value="1"/>
</dbReference>
<dbReference type="RefSeq" id="WP_007307378.1">
    <property type="nucleotide sequence ID" value="NZ_AADV02000110.1"/>
</dbReference>
<keyword evidence="7" id="KW-0401">Integrin</keyword>
<organism evidence="7 8">
    <name type="scientific">Crocosphaera watsonii WH 8501</name>
    <dbReference type="NCBI Taxonomy" id="165597"/>
    <lineage>
        <taxon>Bacteria</taxon>
        <taxon>Bacillati</taxon>
        <taxon>Cyanobacteriota</taxon>
        <taxon>Cyanophyceae</taxon>
        <taxon>Oscillatoriophycideae</taxon>
        <taxon>Chroococcales</taxon>
        <taxon>Aphanothecaceae</taxon>
        <taxon>Crocosphaera</taxon>
    </lineage>
</organism>
<dbReference type="Pfam" id="PF00028">
    <property type="entry name" value="Cadherin"/>
    <property type="match status" value="1"/>
</dbReference>
<evidence type="ECO:0000256" key="2">
    <source>
        <dbReference type="ARBA" id="ARBA00022737"/>
    </source>
</evidence>
<dbReference type="InterPro" id="IPR038081">
    <property type="entry name" value="CalX-like_sf"/>
</dbReference>
<dbReference type="Pfam" id="PF03160">
    <property type="entry name" value="Calx-beta"/>
    <property type="match status" value="1"/>
</dbReference>
<evidence type="ECO:0000259" key="6">
    <source>
        <dbReference type="PROSITE" id="PS50268"/>
    </source>
</evidence>
<dbReference type="InterPro" id="IPR028994">
    <property type="entry name" value="Integrin_alpha_N"/>
</dbReference>
<dbReference type="PANTHER" id="PTHR23221:SF7">
    <property type="entry name" value="PHOSPHATIDYLINOSITOL-GLYCAN-SPECIFIC PHOSPHOLIPASE D"/>
    <property type="match status" value="1"/>
</dbReference>
<dbReference type="GO" id="GO:0007229">
    <property type="term" value="P:integrin-mediated signaling pathway"/>
    <property type="evidence" value="ECO:0007669"/>
    <property type="project" value="UniProtKB-KW"/>
</dbReference>
<keyword evidence="4" id="KW-0106">Calcium</keyword>
<dbReference type="GO" id="GO:0016020">
    <property type="term" value="C:membrane"/>
    <property type="evidence" value="ECO:0007669"/>
    <property type="project" value="InterPro"/>
</dbReference>
<evidence type="ECO:0000313" key="8">
    <source>
        <dbReference type="Proteomes" id="UP000003922"/>
    </source>
</evidence>
<reference evidence="7" key="2">
    <citation type="submission" date="2005-06" db="EMBL/GenBank/DDBJ databases">
        <title>Sequencing of the draft genome and assembly of Crocosphaera watsonii WH 8501.</title>
        <authorList>
            <consortium name="US DOE Joint Genome Institute (JGI-PGF)"/>
            <person name="Copeland A."/>
            <person name="Lucas S."/>
            <person name="Lapidus A."/>
            <person name="Barry K."/>
            <person name="Detter C."/>
            <person name="Glavina T."/>
            <person name="Hammon N."/>
            <person name="Israni S."/>
            <person name="Pitluck S."/>
            <person name="Richardson P."/>
        </authorList>
    </citation>
    <scope>NUCLEOTIDE SEQUENCE [LARGE SCALE GENOMIC DNA]</scope>
    <source>
        <strain evidence="7">WH 8501</strain>
    </source>
</reference>
<dbReference type="InterPro" id="IPR013517">
    <property type="entry name" value="FG-GAP"/>
</dbReference>
<keyword evidence="2" id="KW-0677">Repeat</keyword>
<reference evidence="7" key="3">
    <citation type="submission" date="2016-12" db="EMBL/GenBank/DDBJ databases">
        <title>Annotation of the draft genome assembly of Crocosphaera watsonii WH 8501.</title>
        <authorList>
            <consortium name="US DOE Joint Genome Institute (JGI-ORNL)"/>
            <person name="Larimer F."/>
            <person name="Land M."/>
        </authorList>
    </citation>
    <scope>NUCLEOTIDE SEQUENCE</scope>
    <source>
        <strain evidence="7">WH 8501</strain>
    </source>
</reference>
<name>Q4BY77_CROWT</name>
<dbReference type="KEGG" id="cwa:CwatDRAFT_1770"/>
<comment type="caution">
    <text evidence="7">The sequence shown here is derived from an EMBL/GenBank/DDBJ whole genome shotgun (WGS) entry which is preliminary data.</text>
</comment>
<dbReference type="Gene3D" id="2.60.40.2030">
    <property type="match status" value="1"/>
</dbReference>
<evidence type="ECO:0000256" key="1">
    <source>
        <dbReference type="ARBA" id="ARBA00022729"/>
    </source>
</evidence>
<keyword evidence="5" id="KW-0325">Glycoprotein</keyword>
<dbReference type="GO" id="GO:0005509">
    <property type="term" value="F:calcium ion binding"/>
    <property type="evidence" value="ECO:0007669"/>
    <property type="project" value="InterPro"/>
</dbReference>
<dbReference type="InterPro" id="IPR002126">
    <property type="entry name" value="Cadherin-like_dom"/>
</dbReference>
<dbReference type="InterPro" id="IPR013519">
    <property type="entry name" value="Int_alpha_beta-p"/>
</dbReference>
<dbReference type="Proteomes" id="UP000003922">
    <property type="component" value="Unassembled WGS sequence"/>
</dbReference>
<dbReference type="GO" id="GO:0016787">
    <property type="term" value="F:hydrolase activity"/>
    <property type="evidence" value="ECO:0007669"/>
    <property type="project" value="UniProtKB-KW"/>
</dbReference>
<dbReference type="EMBL" id="AADV02000110">
    <property type="protein sequence ID" value="EAM48860.1"/>
    <property type="molecule type" value="Genomic_DNA"/>
</dbReference>
<dbReference type="PANTHER" id="PTHR23221">
    <property type="entry name" value="GLYCOSYLPHOSPHATIDYLINOSITOL PHOSPHOLIPASE D"/>
    <property type="match status" value="1"/>
</dbReference>